<dbReference type="InterPro" id="IPR001675">
    <property type="entry name" value="Glyco_trans_29"/>
</dbReference>
<keyword evidence="3" id="KW-0808">Transferase</keyword>
<protein>
    <recommendedName>
        <fullName evidence="10">beta-galactoside alpha-(2,6)-sialyltransferase</fullName>
        <ecNumber evidence="10">2.4.3.1</ecNumber>
    </recommendedName>
</protein>
<dbReference type="Pfam" id="PF00777">
    <property type="entry name" value="Glyco_transf_29"/>
    <property type="match status" value="1"/>
</dbReference>
<accession>A0A2N7UDV7</accession>
<comment type="caution">
    <text evidence="11">The sequence shown here is derived from an EMBL/GenBank/DDBJ whole genome shotgun (WGS) entry which is preliminary data.</text>
</comment>
<sequence>MYELECFCEWLSSELYNKNVAVVGSSPNLLGKKYGELIDSHDIVIRFNNASVSGYENSVGCKTHLRFVGFRAGASHYKFFNSLAGNEKIISIAKNEEFFSSYKNGIILEYSFHRASYGLIDFLLNEKISERAEYQKPPRTGFALVTHLCFILPFLNSLNIFGMERGFRDEGPEHFYNDGVKLENIMKRREKNHCDIESELFLFNELLKNYSVGFYG</sequence>
<keyword evidence="8" id="KW-0325">Glycoprotein</keyword>
<keyword evidence="12" id="KW-1185">Reference proteome</keyword>
<dbReference type="EMBL" id="PNRG01000033">
    <property type="protein sequence ID" value="PMR78638.1"/>
    <property type="molecule type" value="Genomic_DNA"/>
</dbReference>
<name>A0A2N7UDV7_9GAMM</name>
<dbReference type="AlphaFoldDB" id="A0A2N7UDV7"/>
<dbReference type="Gene3D" id="3.90.1480.20">
    <property type="entry name" value="Glycosyl transferase family 29"/>
    <property type="match status" value="1"/>
</dbReference>
<keyword evidence="6" id="KW-0472">Membrane</keyword>
<dbReference type="PANTHER" id="PTHR46059">
    <property type="entry name" value="BETA-GALACTOSIDE ALPHA-2,6-SIALYLTRANSFERASE"/>
    <property type="match status" value="1"/>
</dbReference>
<evidence type="ECO:0000313" key="12">
    <source>
        <dbReference type="Proteomes" id="UP000235547"/>
    </source>
</evidence>
<proteinExistence type="predicted"/>
<dbReference type="Proteomes" id="UP000235547">
    <property type="component" value="Unassembled WGS sequence"/>
</dbReference>
<evidence type="ECO:0000256" key="10">
    <source>
        <dbReference type="ARBA" id="ARBA00034329"/>
    </source>
</evidence>
<dbReference type="InterPro" id="IPR038578">
    <property type="entry name" value="GT29-like_sf"/>
</dbReference>
<comment type="catalytic activity">
    <reaction evidence="9">
        <text>a beta-D-galactoside + CMP-N-acetyl-beta-neuraminate = an N-acetyl-alpha-neuraminyl-(2-&gt;6)-beta-D-galactosyl derivative + CMP + H(+)</text>
        <dbReference type="Rhea" id="RHEA:52104"/>
        <dbReference type="ChEBI" id="CHEBI:15378"/>
        <dbReference type="ChEBI" id="CHEBI:28034"/>
        <dbReference type="ChEBI" id="CHEBI:57812"/>
        <dbReference type="ChEBI" id="CHEBI:60377"/>
        <dbReference type="ChEBI" id="CHEBI:136398"/>
        <dbReference type="EC" id="2.4.3.1"/>
    </reaction>
</comment>
<evidence type="ECO:0000256" key="9">
    <source>
        <dbReference type="ARBA" id="ARBA00034249"/>
    </source>
</evidence>
<dbReference type="GO" id="GO:0097503">
    <property type="term" value="P:sialylation"/>
    <property type="evidence" value="ECO:0007669"/>
    <property type="project" value="TreeGrafter"/>
</dbReference>
<dbReference type="GO" id="GO:0003835">
    <property type="term" value="F:beta-galactoside alpha-2,6-sialyltransferase activity"/>
    <property type="evidence" value="ECO:0007669"/>
    <property type="project" value="UniProtKB-EC"/>
</dbReference>
<evidence type="ECO:0000256" key="7">
    <source>
        <dbReference type="ARBA" id="ARBA00023157"/>
    </source>
</evidence>
<evidence type="ECO:0000256" key="6">
    <source>
        <dbReference type="ARBA" id="ARBA00023136"/>
    </source>
</evidence>
<evidence type="ECO:0000256" key="2">
    <source>
        <dbReference type="ARBA" id="ARBA00022676"/>
    </source>
</evidence>
<evidence type="ECO:0000256" key="5">
    <source>
        <dbReference type="ARBA" id="ARBA00022989"/>
    </source>
</evidence>
<comment type="subcellular location">
    <subcellularLocation>
        <location evidence="1">Golgi apparatus</location>
        <location evidence="1">Golgi stack membrane</location>
        <topology evidence="1">Single-pass type II membrane protein</topology>
    </subcellularLocation>
</comment>
<dbReference type="EC" id="2.4.3.1" evidence="10"/>
<dbReference type="OrthoDB" id="6238288at2"/>
<keyword evidence="2" id="KW-0328">Glycosyltransferase</keyword>
<evidence type="ECO:0000313" key="11">
    <source>
        <dbReference type="EMBL" id="PMR78638.1"/>
    </source>
</evidence>
<evidence type="ECO:0000256" key="1">
    <source>
        <dbReference type="ARBA" id="ARBA00004447"/>
    </source>
</evidence>
<keyword evidence="4" id="KW-0812">Transmembrane</keyword>
<reference evidence="11 12" key="1">
    <citation type="submission" date="2018-01" db="EMBL/GenBank/DDBJ databases">
        <title>Halomonas endophytica sp. nov., isolated from storage liquid in the stems of Populus euphratica.</title>
        <authorList>
            <person name="Chen C."/>
        </authorList>
    </citation>
    <scope>NUCLEOTIDE SEQUENCE [LARGE SCALE GENOMIC DNA]</scope>
    <source>
        <strain evidence="11 12">BZ-SZ-XJ27</strain>
    </source>
</reference>
<gene>
    <name evidence="11" type="ORF">C1H70_15235</name>
</gene>
<keyword evidence="5" id="KW-1133">Transmembrane helix</keyword>
<dbReference type="PANTHER" id="PTHR46059:SF1">
    <property type="entry name" value="BETA-GALACTOSIDE ALPHA-2,6-SIALYLTRANSFERASE"/>
    <property type="match status" value="1"/>
</dbReference>
<evidence type="ECO:0000256" key="3">
    <source>
        <dbReference type="ARBA" id="ARBA00022679"/>
    </source>
</evidence>
<organism evidence="11 12">
    <name type="scientific">Halomonas urumqiensis</name>
    <dbReference type="NCBI Taxonomy" id="1684789"/>
    <lineage>
        <taxon>Bacteria</taxon>
        <taxon>Pseudomonadati</taxon>
        <taxon>Pseudomonadota</taxon>
        <taxon>Gammaproteobacteria</taxon>
        <taxon>Oceanospirillales</taxon>
        <taxon>Halomonadaceae</taxon>
        <taxon>Halomonas</taxon>
    </lineage>
</organism>
<evidence type="ECO:0000256" key="4">
    <source>
        <dbReference type="ARBA" id="ARBA00022692"/>
    </source>
</evidence>
<keyword evidence="7" id="KW-1015">Disulfide bond</keyword>
<evidence type="ECO:0000256" key="8">
    <source>
        <dbReference type="ARBA" id="ARBA00023180"/>
    </source>
</evidence>